<dbReference type="CTD" id="1643"/>
<comment type="subcellular location">
    <subcellularLocation>
        <location evidence="2">Chromosome</location>
    </subcellularLocation>
    <subcellularLocation>
        <location evidence="1">Nucleus</location>
    </subcellularLocation>
</comment>
<dbReference type="InterPro" id="IPR033312">
    <property type="entry name" value="DDB2"/>
</dbReference>
<dbReference type="Gene3D" id="2.130.10.10">
    <property type="entry name" value="YVTN repeat-like/Quinoprotein amine dehydrogenase"/>
    <property type="match status" value="1"/>
</dbReference>
<evidence type="ECO:0000256" key="6">
    <source>
        <dbReference type="ARBA" id="ARBA00022454"/>
    </source>
</evidence>
<keyword evidence="12" id="KW-0234">DNA repair</keyword>
<feature type="compositionally biased region" description="Basic and acidic residues" evidence="16">
    <location>
        <begin position="451"/>
        <end position="463"/>
    </location>
</feature>
<dbReference type="InterPro" id="IPR036322">
    <property type="entry name" value="WD40_repeat_dom_sf"/>
</dbReference>
<evidence type="ECO:0000256" key="13">
    <source>
        <dbReference type="ARBA" id="ARBA00023242"/>
    </source>
</evidence>
<dbReference type="FunFam" id="2.130.10.10:FF:000161">
    <property type="entry name" value="DNA damage-binding protein 2"/>
    <property type="match status" value="1"/>
</dbReference>
<dbReference type="PROSITE" id="PS00678">
    <property type="entry name" value="WD_REPEATS_1"/>
    <property type="match status" value="1"/>
</dbReference>
<organism evidence="17 18">
    <name type="scientific">Scleropages formosus</name>
    <name type="common">Asian bonytongue</name>
    <name type="synonym">Osteoglossum formosum</name>
    <dbReference type="NCBI Taxonomy" id="113540"/>
    <lineage>
        <taxon>Eukaryota</taxon>
        <taxon>Metazoa</taxon>
        <taxon>Chordata</taxon>
        <taxon>Craniata</taxon>
        <taxon>Vertebrata</taxon>
        <taxon>Euteleostomi</taxon>
        <taxon>Actinopterygii</taxon>
        <taxon>Neopterygii</taxon>
        <taxon>Teleostei</taxon>
        <taxon>Osteoglossocephala</taxon>
        <taxon>Osteoglossomorpha</taxon>
        <taxon>Osteoglossiformes</taxon>
        <taxon>Osteoglossidae</taxon>
        <taxon>Scleropages</taxon>
    </lineage>
</organism>
<evidence type="ECO:0000256" key="2">
    <source>
        <dbReference type="ARBA" id="ARBA00004286"/>
    </source>
</evidence>
<evidence type="ECO:0000256" key="1">
    <source>
        <dbReference type="ARBA" id="ARBA00004123"/>
    </source>
</evidence>
<dbReference type="InterPro" id="IPR015943">
    <property type="entry name" value="WD40/YVTN_repeat-like_dom_sf"/>
</dbReference>
<evidence type="ECO:0000256" key="3">
    <source>
        <dbReference type="ARBA" id="ARBA00004906"/>
    </source>
</evidence>
<evidence type="ECO:0000256" key="10">
    <source>
        <dbReference type="ARBA" id="ARBA00022786"/>
    </source>
</evidence>
<reference evidence="17" key="3">
    <citation type="submission" date="2025-09" db="UniProtKB">
        <authorList>
            <consortium name="Ensembl"/>
        </authorList>
    </citation>
    <scope>IDENTIFICATION</scope>
</reference>
<dbReference type="Pfam" id="PF00400">
    <property type="entry name" value="WD40"/>
    <property type="match status" value="2"/>
</dbReference>
<feature type="region of interest" description="Disordered" evidence="16">
    <location>
        <begin position="1"/>
        <end position="47"/>
    </location>
</feature>
<gene>
    <name evidence="17" type="primary">DDB2</name>
    <name evidence="17" type="synonym">ddb2</name>
</gene>
<dbReference type="GO" id="GO:0003684">
    <property type="term" value="F:damaged DNA binding"/>
    <property type="evidence" value="ECO:0007669"/>
    <property type="project" value="InterPro"/>
</dbReference>
<evidence type="ECO:0000256" key="16">
    <source>
        <dbReference type="SAM" id="MobiDB-lite"/>
    </source>
</evidence>
<dbReference type="SUPFAM" id="SSF50978">
    <property type="entry name" value="WD40 repeat-like"/>
    <property type="match status" value="1"/>
</dbReference>
<keyword evidence="10" id="KW-0833">Ubl conjugation pathway</keyword>
<dbReference type="PANTHER" id="PTHR15169:SF0">
    <property type="entry name" value="DNA DAMAGE-BINDING PROTEIN 2"/>
    <property type="match status" value="1"/>
</dbReference>
<keyword evidence="7 15" id="KW-0853">WD repeat</keyword>
<dbReference type="PROSITE" id="PS50082">
    <property type="entry name" value="WD_REPEATS_2"/>
    <property type="match status" value="1"/>
</dbReference>
<evidence type="ECO:0000256" key="9">
    <source>
        <dbReference type="ARBA" id="ARBA00022763"/>
    </source>
</evidence>
<evidence type="ECO:0000256" key="8">
    <source>
        <dbReference type="ARBA" id="ARBA00022737"/>
    </source>
</evidence>
<evidence type="ECO:0000313" key="17">
    <source>
        <dbReference type="Ensembl" id="ENSSFOP00015013492.2"/>
    </source>
</evidence>
<sequence length="485" mass="54158">MVRKTSPSGGRKRPGEAPPPADTLSKKLRRRKEGRGAQEAATGRSVKKNRATSIVHYIYRNSLGHHIYSQMRQCLQEPFLRSLNCYQLFRTASPFDRRITCLEWHPNHHGTLAVGSKGGDVVLWDYNSRKMTCFIQGKGAGDCIGALRFCPNDPSKFYTVSGDGTLSLRSFADGQATVLSSTADCGHDRHDNCFWYCSVDVSQSRQMVVTGDNVGRVLLLDINGQELWNQKLHKAKVSHVEFNPCCDWLLATASVDHTVKLWDLRNIKDKGSFLHEMPHDKAVNSAYFSPIDGSKLLTTDQYDQIRVYSSSNWSRPQKVISHPHRQFQHLTAIKATWHPMYDLIVAGRYPDERVCPGKLRTVDVFDANTGALVCQLHDPNAMGIVSLNKFNPMGDVLASGMGFNMLIWTQEDCVNKQERLTKDTNENLGSTSSRSSTGSGTQRRNHGGARGKAEKAKVEKKLASLESPGTTRKSSGTKMDKKDKK</sequence>
<evidence type="ECO:0000313" key="18">
    <source>
        <dbReference type="Proteomes" id="UP000694397"/>
    </source>
</evidence>
<dbReference type="GO" id="GO:0005634">
    <property type="term" value="C:nucleus"/>
    <property type="evidence" value="ECO:0007669"/>
    <property type="project" value="UniProtKB-SubCell"/>
</dbReference>
<dbReference type="OrthoDB" id="9890280at2759"/>
<evidence type="ECO:0000256" key="15">
    <source>
        <dbReference type="PROSITE-ProRule" id="PRU00221"/>
    </source>
</evidence>
<feature type="compositionally biased region" description="Polar residues" evidence="16">
    <location>
        <begin position="467"/>
        <end position="477"/>
    </location>
</feature>
<evidence type="ECO:0000256" key="12">
    <source>
        <dbReference type="ARBA" id="ARBA00023204"/>
    </source>
</evidence>
<keyword evidence="18" id="KW-1185">Reference proteome</keyword>
<dbReference type="RefSeq" id="XP_018619507.2">
    <property type="nucleotide sequence ID" value="XM_018763991.2"/>
</dbReference>
<dbReference type="PROSITE" id="PS50294">
    <property type="entry name" value="WD_REPEATS_REGION"/>
    <property type="match status" value="1"/>
</dbReference>
<reference evidence="17" key="2">
    <citation type="submission" date="2025-08" db="UniProtKB">
        <authorList>
            <consortium name="Ensembl"/>
        </authorList>
    </citation>
    <scope>IDENTIFICATION</scope>
</reference>
<keyword evidence="13" id="KW-0539">Nucleus</keyword>
<feature type="repeat" description="WD" evidence="15">
    <location>
        <begin position="230"/>
        <end position="266"/>
    </location>
</feature>
<dbReference type="GeneTree" id="ENSGT00510000047881"/>
<dbReference type="GO" id="GO:0031464">
    <property type="term" value="C:Cul4A-RING E3 ubiquitin ligase complex"/>
    <property type="evidence" value="ECO:0007669"/>
    <property type="project" value="UniProtKB-ARBA"/>
</dbReference>
<keyword evidence="9" id="KW-0227">DNA damage</keyword>
<dbReference type="KEGG" id="sfm:108941276"/>
<feature type="compositionally biased region" description="Low complexity" evidence="16">
    <location>
        <begin position="429"/>
        <end position="442"/>
    </location>
</feature>
<feature type="region of interest" description="Disordered" evidence="16">
    <location>
        <begin position="420"/>
        <end position="485"/>
    </location>
</feature>
<reference evidence="17 18" key="1">
    <citation type="submission" date="2019-04" db="EMBL/GenBank/DDBJ databases">
        <authorList>
            <consortium name="Wellcome Sanger Institute Data Sharing"/>
        </authorList>
    </citation>
    <scope>NUCLEOTIDE SEQUENCE [LARGE SCALE GENOMIC DNA]</scope>
</reference>
<dbReference type="Proteomes" id="UP000694397">
    <property type="component" value="Chromosome 11"/>
</dbReference>
<evidence type="ECO:0000256" key="5">
    <source>
        <dbReference type="ARBA" id="ARBA00014580"/>
    </source>
</evidence>
<dbReference type="GO" id="GO:0034644">
    <property type="term" value="P:cellular response to UV"/>
    <property type="evidence" value="ECO:0007669"/>
    <property type="project" value="UniProtKB-ARBA"/>
</dbReference>
<dbReference type="Ensembl" id="ENSSFOT00015013659.2">
    <property type="protein sequence ID" value="ENSSFOP00015013492.2"/>
    <property type="gene ID" value="ENSSFOG00015008716.2"/>
</dbReference>
<name>A0A8C9RD51_SCLFO</name>
<dbReference type="InterPro" id="IPR001680">
    <property type="entry name" value="WD40_rpt"/>
</dbReference>
<keyword evidence="8" id="KW-0677">Repeat</keyword>
<evidence type="ECO:0000256" key="11">
    <source>
        <dbReference type="ARBA" id="ARBA00023125"/>
    </source>
</evidence>
<dbReference type="PANTHER" id="PTHR15169">
    <property type="entry name" value="DAMAGE-SPECIFIC DNA BINDING PROTEIN 2"/>
    <property type="match status" value="1"/>
</dbReference>
<dbReference type="Gene3D" id="1.10.287.3280">
    <property type="match status" value="1"/>
</dbReference>
<proteinExistence type="inferred from homology"/>
<dbReference type="SMART" id="SM00320">
    <property type="entry name" value="WD40"/>
    <property type="match status" value="4"/>
</dbReference>
<protein>
    <recommendedName>
        <fullName evidence="5">DNA damage-binding protein 2</fullName>
    </recommendedName>
    <alternativeName>
        <fullName evidence="14">Damage-specific DNA-binding protein 2</fullName>
    </alternativeName>
</protein>
<comment type="similarity">
    <text evidence="4">Belongs to the WD repeat DDB2/WDR76 family.</text>
</comment>
<dbReference type="AlphaFoldDB" id="A0A8C9RD51"/>
<dbReference type="GeneID" id="108941276"/>
<dbReference type="InterPro" id="IPR019775">
    <property type="entry name" value="WD40_repeat_CS"/>
</dbReference>
<keyword evidence="6" id="KW-0158">Chromosome</keyword>
<comment type="pathway">
    <text evidence="3">Protein modification; protein ubiquitination.</text>
</comment>
<evidence type="ECO:0000256" key="14">
    <source>
        <dbReference type="ARBA" id="ARBA00031670"/>
    </source>
</evidence>
<dbReference type="GO" id="GO:0005694">
    <property type="term" value="C:chromosome"/>
    <property type="evidence" value="ECO:0007669"/>
    <property type="project" value="UniProtKB-SubCell"/>
</dbReference>
<keyword evidence="11" id="KW-0238">DNA-binding</keyword>
<evidence type="ECO:0000256" key="4">
    <source>
        <dbReference type="ARBA" id="ARBA00005434"/>
    </source>
</evidence>
<evidence type="ECO:0000256" key="7">
    <source>
        <dbReference type="ARBA" id="ARBA00022574"/>
    </source>
</evidence>
<dbReference type="RefSeq" id="XP_018619506.2">
    <property type="nucleotide sequence ID" value="XM_018763990.2"/>
</dbReference>
<accession>A0A8C9RD51</accession>
<dbReference type="GO" id="GO:0006281">
    <property type="term" value="P:DNA repair"/>
    <property type="evidence" value="ECO:0007669"/>
    <property type="project" value="UniProtKB-KW"/>
</dbReference>